<name>A0A6C0HLZ4_9ZZZZ</name>
<evidence type="ECO:0000256" key="1">
    <source>
        <dbReference type="SAM" id="MobiDB-lite"/>
    </source>
</evidence>
<sequence length="51" mass="5615">MPAPQSKLEGLLRIKFDMVYRGQSRGTAEPRFMENVSPAVVAPQPPPPPPK</sequence>
<reference evidence="2" key="1">
    <citation type="journal article" date="2020" name="Nature">
        <title>Giant virus diversity and host interactions through global metagenomics.</title>
        <authorList>
            <person name="Schulz F."/>
            <person name="Roux S."/>
            <person name="Paez-Espino D."/>
            <person name="Jungbluth S."/>
            <person name="Walsh D.A."/>
            <person name="Denef V.J."/>
            <person name="McMahon K.D."/>
            <person name="Konstantinidis K.T."/>
            <person name="Eloe-Fadrosh E.A."/>
            <person name="Kyrpides N.C."/>
            <person name="Woyke T."/>
        </authorList>
    </citation>
    <scope>NUCLEOTIDE SEQUENCE</scope>
    <source>
        <strain evidence="2">GVMAG-M-3300023184-135</strain>
    </source>
</reference>
<dbReference type="EMBL" id="MN739976">
    <property type="protein sequence ID" value="QHT80963.1"/>
    <property type="molecule type" value="Genomic_DNA"/>
</dbReference>
<proteinExistence type="predicted"/>
<protein>
    <submittedName>
        <fullName evidence="2">Uncharacterized protein</fullName>
    </submittedName>
</protein>
<organism evidence="2">
    <name type="scientific">viral metagenome</name>
    <dbReference type="NCBI Taxonomy" id="1070528"/>
    <lineage>
        <taxon>unclassified sequences</taxon>
        <taxon>metagenomes</taxon>
        <taxon>organismal metagenomes</taxon>
    </lineage>
</organism>
<dbReference type="AlphaFoldDB" id="A0A6C0HLZ4"/>
<accession>A0A6C0HLZ4</accession>
<evidence type="ECO:0000313" key="2">
    <source>
        <dbReference type="EMBL" id="QHT80963.1"/>
    </source>
</evidence>
<feature type="region of interest" description="Disordered" evidence="1">
    <location>
        <begin position="25"/>
        <end position="51"/>
    </location>
</feature>